<evidence type="ECO:0000313" key="3">
    <source>
        <dbReference type="Proteomes" id="UP000658733"/>
    </source>
</evidence>
<dbReference type="Gene3D" id="3.30.1910.20">
    <property type="entry name" value="asparaginyl-tRNA synthetase, N-terminal domain"/>
    <property type="match status" value="1"/>
</dbReference>
<dbReference type="Pfam" id="PF13229">
    <property type="entry name" value="Beta_helix"/>
    <property type="match status" value="1"/>
</dbReference>
<dbReference type="AlphaFoldDB" id="A0A843AHB8"/>
<dbReference type="Gene3D" id="2.160.20.10">
    <property type="entry name" value="Single-stranded right-handed beta-helix, Pectin lyase-like"/>
    <property type="match status" value="2"/>
</dbReference>
<dbReference type="InterPro" id="IPR006626">
    <property type="entry name" value="PbH1"/>
</dbReference>
<dbReference type="SMART" id="SM00710">
    <property type="entry name" value="PbH1"/>
    <property type="match status" value="11"/>
</dbReference>
<sequence length="618" mass="68587">MIFFKIKNRSLLSTILGLIALLFLFSIAIVGVSATDYYVNGTTGNDNSGSGDSDNPYASIGKAINKTNTINGLNKIIVKDGTYNGNKNNKIIINKSVDIYGARYYYKNSQYGDTIINGDKDNWFFKISPNITVNFYGITFTNGTTALFINNSIVNIDKCNFKSNGYAEGSMLTDWWGSEGSIVVKGSNSVLKVINSNFINNAAEKGAGIFAGPGSSVTVKMCNFTNNTAIFGGAAIYLDHDYFNKEIARVNISNSNFINNYAPILAVGGAISVEFGILKIYGCNFTNNYVDQTGGAISSFNGNVEINKCKFTNNSATGNPWKGGKGGAIGINGGKLSLLYSVFYQNSAKYGTIYFSPESILNVRENNISKSEYGIFINSTKKYCMIGGNNINDCKYGIYNSGGSRSTSLSSNNISNCDYGIYNKKLIPNINNNKIFKCKYGIYNLGNKVFIWKNNISNCDYGIYNKGDYSKIERNSLKNIKKVGIYIGSHKTNITQNKISGIKKYYGIYIKKNSKYNIIYKNNVTKFKYGIFNNGYKSNIKYNKLSYNTGYGILIYKNPQYSYINSNTVFKNYYGIFNKGTHTSLIKNKVTYNKIGLATTKKSKYQNNYIKNNTKNKL</sequence>
<comment type="caution">
    <text evidence="2">The sequence shown here is derived from an EMBL/GenBank/DDBJ whole genome shotgun (WGS) entry which is preliminary data.</text>
</comment>
<dbReference type="PANTHER" id="PTHR11319">
    <property type="entry name" value="G PROTEIN-COUPLED RECEPTOR-RELATED"/>
    <property type="match status" value="1"/>
</dbReference>
<dbReference type="PANTHER" id="PTHR11319:SF35">
    <property type="entry name" value="OUTER MEMBRANE PROTEIN PMPC-RELATED"/>
    <property type="match status" value="1"/>
</dbReference>
<organism evidence="2 3">
    <name type="scientific">Methanobrevibacter arboriphilus</name>
    <dbReference type="NCBI Taxonomy" id="39441"/>
    <lineage>
        <taxon>Archaea</taxon>
        <taxon>Methanobacteriati</taxon>
        <taxon>Methanobacteriota</taxon>
        <taxon>Methanomada group</taxon>
        <taxon>Methanobacteria</taxon>
        <taxon>Methanobacteriales</taxon>
        <taxon>Methanobacteriaceae</taxon>
        <taxon>Methanobrevibacter</taxon>
    </lineage>
</organism>
<dbReference type="InterPro" id="IPR039448">
    <property type="entry name" value="Beta_helix"/>
</dbReference>
<feature type="domain" description="Right handed beta helix" evidence="1">
    <location>
        <begin position="449"/>
        <end position="588"/>
    </location>
</feature>
<dbReference type="RefSeq" id="WP_278523740.1">
    <property type="nucleotide sequence ID" value="NZ_JADIIN010000062.1"/>
</dbReference>
<accession>A0A843AHB8</accession>
<protein>
    <submittedName>
        <fullName evidence="2">Right-handed parallel beta-helix repeat-containing protein</fullName>
    </submittedName>
</protein>
<evidence type="ECO:0000313" key="2">
    <source>
        <dbReference type="EMBL" id="MBF4469293.1"/>
    </source>
</evidence>
<dbReference type="Proteomes" id="UP000658733">
    <property type="component" value="Unassembled WGS sequence"/>
</dbReference>
<name>A0A843AHB8_METAZ</name>
<proteinExistence type="predicted"/>
<dbReference type="EMBL" id="JADIIN010000062">
    <property type="protein sequence ID" value="MBF4469293.1"/>
    <property type="molecule type" value="Genomic_DNA"/>
</dbReference>
<reference evidence="2" key="1">
    <citation type="submission" date="2020-10" db="EMBL/GenBank/DDBJ databases">
        <title>Dehalococcoides mccartyi of a TCE/Cr reducing biochatode.</title>
        <authorList>
            <person name="Matturro B."/>
        </authorList>
    </citation>
    <scope>NUCLEOTIDE SEQUENCE</scope>
    <source>
        <strain evidence="2">Bin4</strain>
    </source>
</reference>
<evidence type="ECO:0000259" key="1">
    <source>
        <dbReference type="Pfam" id="PF13229"/>
    </source>
</evidence>
<gene>
    <name evidence="2" type="ORF">ISP01_07780</name>
</gene>
<dbReference type="InterPro" id="IPR012334">
    <property type="entry name" value="Pectin_lyas_fold"/>
</dbReference>
<dbReference type="InterPro" id="IPR011050">
    <property type="entry name" value="Pectin_lyase_fold/virulence"/>
</dbReference>
<dbReference type="SUPFAM" id="SSF51126">
    <property type="entry name" value="Pectin lyase-like"/>
    <property type="match status" value="3"/>
</dbReference>